<dbReference type="PANTHER" id="PTHR33164:SF43">
    <property type="entry name" value="HTH-TYPE TRANSCRIPTIONAL REPRESSOR YETL"/>
    <property type="match status" value="1"/>
</dbReference>
<gene>
    <name evidence="6" type="ORF">R2D22_28540</name>
</gene>
<dbReference type="InterPro" id="IPR036390">
    <property type="entry name" value="WH_DNA-bd_sf"/>
</dbReference>
<evidence type="ECO:0000313" key="7">
    <source>
        <dbReference type="Proteomes" id="UP001301731"/>
    </source>
</evidence>
<evidence type="ECO:0000256" key="3">
    <source>
        <dbReference type="ARBA" id="ARBA00023163"/>
    </source>
</evidence>
<keyword evidence="2" id="KW-0238">DNA-binding</keyword>
<reference evidence="6 7" key="1">
    <citation type="submission" date="2023-10" db="EMBL/GenBank/DDBJ databases">
        <title>The genome sequence of Streptomyces sp. HUAS YS2.</title>
        <authorList>
            <person name="Mo P."/>
        </authorList>
    </citation>
    <scope>NUCLEOTIDE SEQUENCE [LARGE SCALE GENOMIC DNA]</scope>
    <source>
        <strain evidence="6 7">HUAS YS2</strain>
    </source>
</reference>
<organism evidence="6 7">
    <name type="scientific">Streptomyces solicathayae</name>
    <dbReference type="NCBI Taxonomy" id="3081768"/>
    <lineage>
        <taxon>Bacteria</taxon>
        <taxon>Bacillati</taxon>
        <taxon>Actinomycetota</taxon>
        <taxon>Actinomycetes</taxon>
        <taxon>Kitasatosporales</taxon>
        <taxon>Streptomycetaceae</taxon>
        <taxon>Streptomyces</taxon>
    </lineage>
</organism>
<feature type="domain" description="HTH marR-type" evidence="5">
    <location>
        <begin position="21"/>
        <end position="153"/>
    </location>
</feature>
<keyword evidence="7" id="KW-1185">Reference proteome</keyword>
<evidence type="ECO:0000256" key="2">
    <source>
        <dbReference type="ARBA" id="ARBA00023125"/>
    </source>
</evidence>
<evidence type="ECO:0000256" key="4">
    <source>
        <dbReference type="SAM" id="MobiDB-lite"/>
    </source>
</evidence>
<sequence>MSADCPGPQGAAEGRPPVTEHAPVSCTLARTFRVHRMIAARLLRDLGLYPGQEFLMMRLWEGGPARQSELIKEMGLDPSTMTKMLQRLEQAGHVRRSPDPADRRAVLVEPTEESEQLRTQVAGAWATLEEVTLKNLDPDERATLERLLTRVEEGLCEEGTSDCPPEVC</sequence>
<dbReference type="RefSeq" id="WP_318107561.1">
    <property type="nucleotide sequence ID" value="NZ_CP137573.1"/>
</dbReference>
<feature type="region of interest" description="Disordered" evidence="4">
    <location>
        <begin position="1"/>
        <end position="20"/>
    </location>
</feature>
<evidence type="ECO:0000313" key="6">
    <source>
        <dbReference type="EMBL" id="WOX25121.1"/>
    </source>
</evidence>
<accession>A0ABZ0M040</accession>
<evidence type="ECO:0000259" key="5">
    <source>
        <dbReference type="PROSITE" id="PS50995"/>
    </source>
</evidence>
<name>A0ABZ0M040_9ACTN</name>
<proteinExistence type="predicted"/>
<dbReference type="InterPro" id="IPR023187">
    <property type="entry name" value="Tscrpt_reg_MarR-type_CS"/>
</dbReference>
<dbReference type="Gene3D" id="1.10.10.10">
    <property type="entry name" value="Winged helix-like DNA-binding domain superfamily/Winged helix DNA-binding domain"/>
    <property type="match status" value="1"/>
</dbReference>
<keyword evidence="1" id="KW-0805">Transcription regulation</keyword>
<dbReference type="InterPro" id="IPR039422">
    <property type="entry name" value="MarR/SlyA-like"/>
</dbReference>
<dbReference type="Pfam" id="PF01047">
    <property type="entry name" value="MarR"/>
    <property type="match status" value="1"/>
</dbReference>
<dbReference type="SMART" id="SM00347">
    <property type="entry name" value="HTH_MARR"/>
    <property type="match status" value="1"/>
</dbReference>
<dbReference type="EMBL" id="CP137573">
    <property type="protein sequence ID" value="WOX25121.1"/>
    <property type="molecule type" value="Genomic_DNA"/>
</dbReference>
<dbReference type="InterPro" id="IPR036388">
    <property type="entry name" value="WH-like_DNA-bd_sf"/>
</dbReference>
<keyword evidence="3" id="KW-0804">Transcription</keyword>
<dbReference type="PROSITE" id="PS01117">
    <property type="entry name" value="HTH_MARR_1"/>
    <property type="match status" value="1"/>
</dbReference>
<evidence type="ECO:0000256" key="1">
    <source>
        <dbReference type="ARBA" id="ARBA00023015"/>
    </source>
</evidence>
<dbReference type="Proteomes" id="UP001301731">
    <property type="component" value="Chromosome"/>
</dbReference>
<dbReference type="PANTHER" id="PTHR33164">
    <property type="entry name" value="TRANSCRIPTIONAL REGULATOR, MARR FAMILY"/>
    <property type="match status" value="1"/>
</dbReference>
<dbReference type="InterPro" id="IPR000835">
    <property type="entry name" value="HTH_MarR-typ"/>
</dbReference>
<dbReference type="SUPFAM" id="SSF46785">
    <property type="entry name" value="Winged helix' DNA-binding domain"/>
    <property type="match status" value="1"/>
</dbReference>
<protein>
    <submittedName>
        <fullName evidence="6">MarR family winged helix-turn-helix transcriptional regulator</fullName>
    </submittedName>
</protein>
<dbReference type="PROSITE" id="PS50995">
    <property type="entry name" value="HTH_MARR_2"/>
    <property type="match status" value="1"/>
</dbReference>
<dbReference type="PRINTS" id="PR00598">
    <property type="entry name" value="HTHMARR"/>
</dbReference>